<dbReference type="GO" id="GO:0016757">
    <property type="term" value="F:glycosyltransferase activity"/>
    <property type="evidence" value="ECO:0007669"/>
    <property type="project" value="UniProtKB-KW"/>
</dbReference>
<reference evidence="4" key="1">
    <citation type="journal article" date="2019" name="Int. J. Syst. Evol. Microbiol.">
        <title>The Global Catalogue of Microorganisms (GCM) 10K type strain sequencing project: providing services to taxonomists for standard genome sequencing and annotation.</title>
        <authorList>
            <consortium name="The Broad Institute Genomics Platform"/>
            <consortium name="The Broad Institute Genome Sequencing Center for Infectious Disease"/>
            <person name="Wu L."/>
            <person name="Ma J."/>
        </authorList>
    </citation>
    <scope>NUCLEOTIDE SEQUENCE [LARGE SCALE GENOMIC DNA]</scope>
    <source>
        <strain evidence="4">KCTC 42282</strain>
    </source>
</reference>
<accession>A0ABV7UEZ4</accession>
<gene>
    <name evidence="3" type="ORF">ACFONL_07745</name>
</gene>
<dbReference type="Pfam" id="PF13579">
    <property type="entry name" value="Glyco_trans_4_4"/>
    <property type="match status" value="1"/>
</dbReference>
<proteinExistence type="predicted"/>
<evidence type="ECO:0000313" key="3">
    <source>
        <dbReference type="EMBL" id="MFC3637275.1"/>
    </source>
</evidence>
<keyword evidence="3" id="KW-0808">Transferase</keyword>
<dbReference type="InterPro" id="IPR050194">
    <property type="entry name" value="Glycosyltransferase_grp1"/>
</dbReference>
<name>A0ABV7UEZ4_9HYPH</name>
<dbReference type="PANTHER" id="PTHR45947">
    <property type="entry name" value="SULFOQUINOVOSYL TRANSFERASE SQD2"/>
    <property type="match status" value="1"/>
</dbReference>
<keyword evidence="4" id="KW-1185">Reference proteome</keyword>
<dbReference type="EC" id="2.4.-.-" evidence="3"/>
<comment type="caution">
    <text evidence="3">The sequence shown here is derived from an EMBL/GenBank/DDBJ whole genome shotgun (WGS) entry which is preliminary data.</text>
</comment>
<dbReference type="PANTHER" id="PTHR45947:SF3">
    <property type="entry name" value="SULFOQUINOVOSYL TRANSFERASE SQD2"/>
    <property type="match status" value="1"/>
</dbReference>
<dbReference type="SUPFAM" id="SSF53756">
    <property type="entry name" value="UDP-Glycosyltransferase/glycogen phosphorylase"/>
    <property type="match status" value="1"/>
</dbReference>
<keyword evidence="1" id="KW-0812">Transmembrane</keyword>
<sequence>MTIWRCPLVLRRPMRGAWRLLAPLSFAIGSAPLVIWRILRDRPSLVVCVEPTLLAAPAAVAAARLVRASCVLHVHDLEPEAAVGAGNGWAGRYVGALAERVARLRRHFDGVVTLSPAMGRELARHGLASSRIHLWPNWIDVRRIARGHDPARADAWRREAGIGDGQRIVLCAGSINRKHAPLLLANAARLLRHRDDLVVVIAGDGPLRADLAAEAADLANVRLLPLQPEEALPALLQFADVHVMPQDPAWDGLALPSRLAGMLASGKPVVITGNADTELGKFLGATARMCRPHDAAALAAAIAQALTPDCPVQARRGRDARWRKALLLDRRRCLNGVVDVLEAVAARQKPGRREWASGATARVVRPQMIVKPGRTDAP</sequence>
<keyword evidence="3" id="KW-0328">Glycosyltransferase</keyword>
<feature type="transmembrane region" description="Helical" evidence="1">
    <location>
        <begin position="20"/>
        <end position="39"/>
    </location>
</feature>
<evidence type="ECO:0000313" key="4">
    <source>
        <dbReference type="Proteomes" id="UP001595704"/>
    </source>
</evidence>
<dbReference type="InterPro" id="IPR028098">
    <property type="entry name" value="Glyco_trans_4-like_N"/>
</dbReference>
<evidence type="ECO:0000259" key="2">
    <source>
        <dbReference type="Pfam" id="PF13579"/>
    </source>
</evidence>
<evidence type="ECO:0000256" key="1">
    <source>
        <dbReference type="SAM" id="Phobius"/>
    </source>
</evidence>
<protein>
    <submittedName>
        <fullName evidence="3">Glycosyltransferase</fullName>
        <ecNumber evidence="3">2.4.-.-</ecNumber>
    </submittedName>
</protein>
<organism evidence="3 4">
    <name type="scientific">Camelimonas fluminis</name>
    <dbReference type="NCBI Taxonomy" id="1576911"/>
    <lineage>
        <taxon>Bacteria</taxon>
        <taxon>Pseudomonadati</taxon>
        <taxon>Pseudomonadota</taxon>
        <taxon>Alphaproteobacteria</taxon>
        <taxon>Hyphomicrobiales</taxon>
        <taxon>Chelatococcaceae</taxon>
        <taxon>Camelimonas</taxon>
    </lineage>
</organism>
<keyword evidence="1" id="KW-1133">Transmembrane helix</keyword>
<dbReference type="EMBL" id="JBHRYC010000031">
    <property type="protein sequence ID" value="MFC3637275.1"/>
    <property type="molecule type" value="Genomic_DNA"/>
</dbReference>
<dbReference type="Proteomes" id="UP001595704">
    <property type="component" value="Unassembled WGS sequence"/>
</dbReference>
<dbReference type="Pfam" id="PF13692">
    <property type="entry name" value="Glyco_trans_1_4"/>
    <property type="match status" value="1"/>
</dbReference>
<keyword evidence="1" id="KW-0472">Membrane</keyword>
<feature type="domain" description="Glycosyltransferase subfamily 4-like N-terminal" evidence="2">
    <location>
        <begin position="9"/>
        <end position="138"/>
    </location>
</feature>
<dbReference type="RefSeq" id="WP_191320893.1">
    <property type="nucleotide sequence ID" value="NZ_BNCG01000029.1"/>
</dbReference>
<dbReference type="Gene3D" id="3.40.50.2000">
    <property type="entry name" value="Glycogen Phosphorylase B"/>
    <property type="match status" value="2"/>
</dbReference>